<organism evidence="1 2">
    <name type="scientific">Paracoccus maritimus</name>
    <dbReference type="NCBI Taxonomy" id="2933292"/>
    <lineage>
        <taxon>Bacteria</taxon>
        <taxon>Pseudomonadati</taxon>
        <taxon>Pseudomonadota</taxon>
        <taxon>Alphaproteobacteria</taxon>
        <taxon>Rhodobacterales</taxon>
        <taxon>Paracoccaceae</taxon>
        <taxon>Paracoccus</taxon>
    </lineage>
</organism>
<keyword evidence="2" id="KW-1185">Reference proteome</keyword>
<protein>
    <submittedName>
        <fullName evidence="1">Uncharacterized protein</fullName>
    </submittedName>
</protein>
<proteinExistence type="predicted"/>
<dbReference type="Proteomes" id="UP001320702">
    <property type="component" value="Unassembled WGS sequence"/>
</dbReference>
<dbReference type="EMBL" id="JANAVZ010000009">
    <property type="protein sequence ID" value="MCT4334273.1"/>
    <property type="molecule type" value="Genomic_DNA"/>
</dbReference>
<name>A0ABT2KDD9_9RHOB</name>
<reference evidence="1 2" key="1">
    <citation type="submission" date="2022-04" db="EMBL/GenBank/DDBJ databases">
        <title>Paracoccus sp. YLB-12 draft genome sequence.</title>
        <authorList>
            <person name="Yu L."/>
        </authorList>
    </citation>
    <scope>NUCLEOTIDE SEQUENCE [LARGE SCALE GENOMIC DNA]</scope>
    <source>
        <strain evidence="1 2">YLB-12</strain>
    </source>
</reference>
<dbReference type="RefSeq" id="WP_260278189.1">
    <property type="nucleotide sequence ID" value="NZ_JANAVZ010000009.1"/>
</dbReference>
<gene>
    <name evidence="1" type="ORF">MU516_15515</name>
</gene>
<evidence type="ECO:0000313" key="1">
    <source>
        <dbReference type="EMBL" id="MCT4334273.1"/>
    </source>
</evidence>
<comment type="caution">
    <text evidence="1">The sequence shown here is derived from an EMBL/GenBank/DDBJ whole genome shotgun (WGS) entry which is preliminary data.</text>
</comment>
<accession>A0ABT2KDD9</accession>
<evidence type="ECO:0000313" key="2">
    <source>
        <dbReference type="Proteomes" id="UP001320702"/>
    </source>
</evidence>
<sequence length="191" mass="21098">MAEKEHPFWSFVADEAKKWATRVAFAGFAASLVLVFTPTTDRLAAIWTSPEQLTEIAQKLDVLTQEVKRANGEDRVISEAPGFSYVKEPVYLGEAITLNMVVKRTRTGAGCTLLTRTALFTDETNIPSAGGSQKPARQVGTTETPMRLVLDVPPQVRPGRVTVYLSLEFECGDKRVFDRTRPVPFMLLPPG</sequence>